<organism evidence="2 3">
    <name type="scientific">Thiopseudomonas alkaliphila</name>
    <dbReference type="NCBI Taxonomy" id="1697053"/>
    <lineage>
        <taxon>Bacteria</taxon>
        <taxon>Pseudomonadati</taxon>
        <taxon>Pseudomonadota</taxon>
        <taxon>Gammaproteobacteria</taxon>
        <taxon>Pseudomonadales</taxon>
        <taxon>Pseudomonadaceae</taxon>
        <taxon>Thiopseudomonas</taxon>
    </lineage>
</organism>
<dbReference type="InterPro" id="IPR025364">
    <property type="entry name" value="DUF4268"/>
</dbReference>
<gene>
    <name evidence="2" type="ORF">AKN88_01675</name>
</gene>
<accession>A0A0K1XC04</accession>
<dbReference type="GO" id="GO:0003676">
    <property type="term" value="F:nucleic acid binding"/>
    <property type="evidence" value="ECO:0007669"/>
    <property type="project" value="InterPro"/>
</dbReference>
<feature type="domain" description="DUF4268" evidence="1">
    <location>
        <begin position="239"/>
        <end position="372"/>
    </location>
</feature>
<dbReference type="RefSeq" id="WP_053099690.1">
    <property type="nucleotide sequence ID" value="NZ_CP012365.1"/>
</dbReference>
<sequence>MFTINRQDNRIKPVKAKSFNELGFSERKHLQEWLAHQPNALGAEELLIIQKEFAGFDETRERLDLLALDKDGNLVIIENKLDDSGRDVVWQAVKYASYCASLSKAQIVEIFQQYLDQYEPVAADADSPATPTNAASRICDFLNAPDLDEVKLNLGNSQRLILVAANFRKEVTSTALWLLGQGINIQCFKVTPYALGEQLLINIDQIIPTPEVKELMIGISAKEAEEKSTEVVLKNRHNVRREYWEQMLEVFQKSHCTLYNNISPGKDHWLSAGSGLSGCPYQVLFLQKELWVALNLARSVTEENKFLFDYLIQHKEQIEQTFGEKLEWLRMDDKKSSRIQFTCPADGFNQDSWPQSIAWHLKYMSKLEQALKGPLQKASEALKQTKFE</sequence>
<protein>
    <recommendedName>
        <fullName evidence="1">DUF4268 domain-containing protein</fullName>
    </recommendedName>
</protein>
<keyword evidence="3" id="KW-1185">Reference proteome</keyword>
<dbReference type="AlphaFoldDB" id="A0A0K1XC04"/>
<dbReference type="InterPro" id="IPR011856">
    <property type="entry name" value="tRNA_endonuc-like_dom_sf"/>
</dbReference>
<dbReference type="EMBL" id="CP012365">
    <property type="protein sequence ID" value="AKX58779.1"/>
    <property type="molecule type" value="Genomic_DNA"/>
</dbReference>
<evidence type="ECO:0000313" key="3">
    <source>
        <dbReference type="Proteomes" id="UP000063953"/>
    </source>
</evidence>
<name>A0A0K1XC04_9GAMM</name>
<evidence type="ECO:0000259" key="1">
    <source>
        <dbReference type="Pfam" id="PF14088"/>
    </source>
</evidence>
<reference evidence="2 3" key="1">
    <citation type="journal article" date="2015" name="Genome Announc.">
        <title>Genome Sequences of Oblitimonas alkaliphila gen. nov. sp. nov. (Proposed), a Novel Bacterium of the Pseudomonadaceae Family.</title>
        <authorList>
            <person name="Lauer A.C."/>
            <person name="Nicholson A.C."/>
            <person name="Humrighouse B.W."/>
            <person name="Emery B."/>
            <person name="Drobish A."/>
            <person name="Juieng P."/>
            <person name="Loparev V."/>
            <person name="McQuiston J.R."/>
        </authorList>
    </citation>
    <scope>NUCLEOTIDE SEQUENCE [LARGE SCALE GENOMIC DNA]</scope>
    <source>
        <strain evidence="2 3">E5571</strain>
    </source>
</reference>
<dbReference type="PATRIC" id="fig|1698449.3.peg.334"/>
<dbReference type="Proteomes" id="UP000063953">
    <property type="component" value="Chromosome"/>
</dbReference>
<dbReference type="Pfam" id="PF14088">
    <property type="entry name" value="DUF4268"/>
    <property type="match status" value="1"/>
</dbReference>
<evidence type="ECO:0000313" key="2">
    <source>
        <dbReference type="EMBL" id="AKX58779.1"/>
    </source>
</evidence>
<proteinExistence type="predicted"/>
<dbReference type="Gene3D" id="3.40.1350.10">
    <property type="match status" value="1"/>
</dbReference>